<dbReference type="Pfam" id="PF10150">
    <property type="entry name" value="RNase_E_G"/>
    <property type="match status" value="1"/>
</dbReference>
<name>A0A1H9YZJ6_9FIRM</name>
<evidence type="ECO:0000256" key="2">
    <source>
        <dbReference type="ARBA" id="ARBA00004496"/>
    </source>
</evidence>
<evidence type="ECO:0000256" key="14">
    <source>
        <dbReference type="ARBA" id="ARBA00022842"/>
    </source>
</evidence>
<accession>A0A1H9YZJ6</accession>
<keyword evidence="6" id="KW-0698">rRNA processing</keyword>
<evidence type="ECO:0000256" key="11">
    <source>
        <dbReference type="ARBA" id="ARBA00022730"/>
    </source>
</evidence>
<reference evidence="17 18" key="1">
    <citation type="submission" date="2016-10" db="EMBL/GenBank/DDBJ databases">
        <authorList>
            <person name="de Groot N.N."/>
        </authorList>
    </citation>
    <scope>NUCLEOTIDE SEQUENCE [LARGE SCALE GENOMIC DNA]</scope>
    <source>
        <strain evidence="17 18">DSM 18979</strain>
    </source>
</reference>
<evidence type="ECO:0000256" key="4">
    <source>
        <dbReference type="ARBA" id="ARBA00017719"/>
    </source>
</evidence>
<gene>
    <name evidence="17" type="ORF">SAMN05660297_00484</name>
</gene>
<dbReference type="PROSITE" id="PS50126">
    <property type="entry name" value="S1"/>
    <property type="match status" value="1"/>
</dbReference>
<keyword evidence="7" id="KW-0820">tRNA-binding</keyword>
<dbReference type="RefSeq" id="WP_090438712.1">
    <property type="nucleotide sequence ID" value="NZ_FOHU01000001.1"/>
</dbReference>
<dbReference type="InterPro" id="IPR019307">
    <property type="entry name" value="RNA-bd_AU-1/RNase_E/G"/>
</dbReference>
<comment type="cofactor">
    <cofactor evidence="1">
        <name>Mg(2+)</name>
        <dbReference type="ChEBI" id="CHEBI:18420"/>
    </cofactor>
</comment>
<keyword evidence="9" id="KW-0540">Nuclease</keyword>
<dbReference type="STRING" id="426128.SAMN05660297_00484"/>
<dbReference type="GO" id="GO:0000049">
    <property type="term" value="F:tRNA binding"/>
    <property type="evidence" value="ECO:0007669"/>
    <property type="project" value="UniProtKB-KW"/>
</dbReference>
<evidence type="ECO:0000256" key="10">
    <source>
        <dbReference type="ARBA" id="ARBA00022723"/>
    </source>
</evidence>
<evidence type="ECO:0000256" key="13">
    <source>
        <dbReference type="ARBA" id="ARBA00022801"/>
    </source>
</evidence>
<keyword evidence="10" id="KW-0479">Metal-binding</keyword>
<keyword evidence="14" id="KW-0460">Magnesium</keyword>
<feature type="domain" description="S1 motif" evidence="16">
    <location>
        <begin position="38"/>
        <end position="125"/>
    </location>
</feature>
<organism evidence="17 18">
    <name type="scientific">Natronincola peptidivorans</name>
    <dbReference type="NCBI Taxonomy" id="426128"/>
    <lineage>
        <taxon>Bacteria</taxon>
        <taxon>Bacillati</taxon>
        <taxon>Bacillota</taxon>
        <taxon>Clostridia</taxon>
        <taxon>Peptostreptococcales</taxon>
        <taxon>Natronincolaceae</taxon>
        <taxon>Natronincola</taxon>
    </lineage>
</organism>
<dbReference type="NCBIfam" id="TIGR00757">
    <property type="entry name" value="RNaseEG"/>
    <property type="match status" value="1"/>
</dbReference>
<dbReference type="GO" id="GO:0008033">
    <property type="term" value="P:tRNA processing"/>
    <property type="evidence" value="ECO:0007669"/>
    <property type="project" value="UniProtKB-KW"/>
</dbReference>
<comment type="subcellular location">
    <subcellularLocation>
        <location evidence="2">Cytoplasm</location>
    </subcellularLocation>
</comment>
<dbReference type="CDD" id="cd04453">
    <property type="entry name" value="S1_RNase_E"/>
    <property type="match status" value="1"/>
</dbReference>
<comment type="similarity">
    <text evidence="3">Belongs to the RNase E/G family. RNase G subfamily.</text>
</comment>
<evidence type="ECO:0000256" key="12">
    <source>
        <dbReference type="ARBA" id="ARBA00022759"/>
    </source>
</evidence>
<dbReference type="EMBL" id="FOHU01000001">
    <property type="protein sequence ID" value="SES74620.1"/>
    <property type="molecule type" value="Genomic_DNA"/>
</dbReference>
<dbReference type="GO" id="GO:0004540">
    <property type="term" value="F:RNA nuclease activity"/>
    <property type="evidence" value="ECO:0007669"/>
    <property type="project" value="InterPro"/>
</dbReference>
<dbReference type="GO" id="GO:0019843">
    <property type="term" value="F:rRNA binding"/>
    <property type="evidence" value="ECO:0007669"/>
    <property type="project" value="UniProtKB-KW"/>
</dbReference>
<proteinExistence type="inferred from homology"/>
<protein>
    <recommendedName>
        <fullName evidence="4">Ribonuclease G</fullName>
    </recommendedName>
</protein>
<dbReference type="GO" id="GO:0004519">
    <property type="term" value="F:endonuclease activity"/>
    <property type="evidence" value="ECO:0007669"/>
    <property type="project" value="UniProtKB-KW"/>
</dbReference>
<dbReference type="InterPro" id="IPR003029">
    <property type="entry name" value="S1_domain"/>
</dbReference>
<evidence type="ECO:0000256" key="15">
    <source>
        <dbReference type="ARBA" id="ARBA00022884"/>
    </source>
</evidence>
<dbReference type="PANTHER" id="PTHR30001">
    <property type="entry name" value="RIBONUCLEASE"/>
    <property type="match status" value="1"/>
</dbReference>
<dbReference type="PANTHER" id="PTHR30001:SF0">
    <property type="entry name" value="RIBONUCLEASE G"/>
    <property type="match status" value="1"/>
</dbReference>
<keyword evidence="12" id="KW-0255">Endonuclease</keyword>
<dbReference type="InterPro" id="IPR012340">
    <property type="entry name" value="NA-bd_OB-fold"/>
</dbReference>
<evidence type="ECO:0000256" key="6">
    <source>
        <dbReference type="ARBA" id="ARBA00022552"/>
    </source>
</evidence>
<evidence type="ECO:0000256" key="9">
    <source>
        <dbReference type="ARBA" id="ARBA00022722"/>
    </source>
</evidence>
<evidence type="ECO:0000256" key="3">
    <source>
        <dbReference type="ARBA" id="ARBA00005663"/>
    </source>
</evidence>
<dbReference type="Proteomes" id="UP000199568">
    <property type="component" value="Unassembled WGS sequence"/>
</dbReference>
<dbReference type="SMART" id="SM00316">
    <property type="entry name" value="S1"/>
    <property type="match status" value="1"/>
</dbReference>
<keyword evidence="18" id="KW-1185">Reference proteome</keyword>
<dbReference type="GO" id="GO:0006364">
    <property type="term" value="P:rRNA processing"/>
    <property type="evidence" value="ECO:0007669"/>
    <property type="project" value="UniProtKB-KW"/>
</dbReference>
<evidence type="ECO:0000256" key="7">
    <source>
        <dbReference type="ARBA" id="ARBA00022555"/>
    </source>
</evidence>
<dbReference type="InterPro" id="IPR004659">
    <property type="entry name" value="RNase_E/G"/>
</dbReference>
<dbReference type="GO" id="GO:0005737">
    <property type="term" value="C:cytoplasm"/>
    <property type="evidence" value="ECO:0007669"/>
    <property type="project" value="UniProtKB-SubCell"/>
</dbReference>
<evidence type="ECO:0000313" key="17">
    <source>
        <dbReference type="EMBL" id="SES74620.1"/>
    </source>
</evidence>
<keyword evidence="15" id="KW-0694">RNA-binding</keyword>
<keyword evidence="5" id="KW-0963">Cytoplasm</keyword>
<dbReference type="Gene3D" id="2.40.50.140">
    <property type="entry name" value="Nucleic acid-binding proteins"/>
    <property type="match status" value="1"/>
</dbReference>
<dbReference type="InterPro" id="IPR048583">
    <property type="entry name" value="RNase_E_G_thioredoxin-like"/>
</dbReference>
<dbReference type="Gene3D" id="3.40.1260.20">
    <property type="entry name" value="Ribonuclease E, catalytic domain"/>
    <property type="match status" value="1"/>
</dbReference>
<dbReference type="AlphaFoldDB" id="A0A1H9YZJ6"/>
<evidence type="ECO:0000256" key="5">
    <source>
        <dbReference type="ARBA" id="ARBA00022490"/>
    </source>
</evidence>
<dbReference type="Pfam" id="PF20833">
    <property type="entry name" value="RNase_E_G_Thio"/>
    <property type="match status" value="1"/>
</dbReference>
<dbReference type="SUPFAM" id="SSF50249">
    <property type="entry name" value="Nucleic acid-binding proteins"/>
    <property type="match status" value="1"/>
</dbReference>
<evidence type="ECO:0000256" key="1">
    <source>
        <dbReference type="ARBA" id="ARBA00001946"/>
    </source>
</evidence>
<sequence>MNKIVVDVGINETRLALLENQELVEVYIERKNNKRIVGNIYKGRVTNVLPGMQAAFVDIGLEKNCFLYVKDAIPQEYENDRNERYKDVCIKDIVKEGQEIIVQVIKEPIGSKGARVTTHITLPGRYLVLMPQTDYLGISRRITKEEEREKLRDEVKEIKPQNMGVIVRTAAKGKRKEAFNDDIKFLLKLWQRIEKEKKLGFAPRMIYKDFDLVNKTMRDIFSKEIDSFIINNKTEFKNIVELAELISPSLIDRIKLYDDALEIFDYYNIETQIKNSISRKIWLKSGGYIVIDSTEALTVIDVNTGKYVGTINLDDTVFNTNIEAAKEIAKQLRLRDIGGIIIVDFIDMINENFNQEVLEILEKSLDKDRTKTKVLGMTALGLVEITRKKVRQRLESLLQKKCPYCEGTGKILSEEVLLYKIEKEIRRMYHHTNTEAVIFQVPPETLDELLQNKIIIKELEEEYHIKIWILPQENIYYNDLSIKAMGRLDAIEVLAKELST</sequence>
<evidence type="ECO:0000256" key="8">
    <source>
        <dbReference type="ARBA" id="ARBA00022694"/>
    </source>
</evidence>
<keyword evidence="13" id="KW-0378">Hydrolase</keyword>
<evidence type="ECO:0000259" key="16">
    <source>
        <dbReference type="PROSITE" id="PS50126"/>
    </source>
</evidence>
<evidence type="ECO:0000313" key="18">
    <source>
        <dbReference type="Proteomes" id="UP000199568"/>
    </source>
</evidence>
<keyword evidence="8" id="KW-0819">tRNA processing</keyword>
<dbReference type="GO" id="GO:0046872">
    <property type="term" value="F:metal ion binding"/>
    <property type="evidence" value="ECO:0007669"/>
    <property type="project" value="UniProtKB-KW"/>
</dbReference>
<dbReference type="OrthoDB" id="9804278at2"/>
<keyword evidence="11" id="KW-0699">rRNA-binding</keyword>
<dbReference type="GO" id="GO:0016787">
    <property type="term" value="F:hydrolase activity"/>
    <property type="evidence" value="ECO:0007669"/>
    <property type="project" value="UniProtKB-KW"/>
</dbReference>